<dbReference type="InterPro" id="IPR010349">
    <property type="entry name" value="Asparaginase_II"/>
</dbReference>
<organism evidence="1 2">
    <name type="scientific">Tersicoccus solisilvae</name>
    <dbReference type="NCBI Taxonomy" id="1882339"/>
    <lineage>
        <taxon>Bacteria</taxon>
        <taxon>Bacillati</taxon>
        <taxon>Actinomycetota</taxon>
        <taxon>Actinomycetes</taxon>
        <taxon>Micrococcales</taxon>
        <taxon>Micrococcaceae</taxon>
        <taxon>Tersicoccus</taxon>
    </lineage>
</organism>
<dbReference type="Proteomes" id="UP000597761">
    <property type="component" value="Unassembled WGS sequence"/>
</dbReference>
<evidence type="ECO:0000313" key="1">
    <source>
        <dbReference type="EMBL" id="GGC80701.1"/>
    </source>
</evidence>
<dbReference type="Pfam" id="PF06089">
    <property type="entry name" value="Asparaginase_II"/>
    <property type="match status" value="1"/>
</dbReference>
<dbReference type="PANTHER" id="PTHR42110:SF1">
    <property type="entry name" value="L-ASPARAGINASE, PUTATIVE (AFU_ORTHOLOGUE AFUA_3G11890)-RELATED"/>
    <property type="match status" value="1"/>
</dbReference>
<gene>
    <name evidence="1" type="primary">ansA</name>
    <name evidence="1" type="ORF">GCM10011512_04340</name>
</gene>
<proteinExistence type="predicted"/>
<keyword evidence="2" id="KW-1185">Reference proteome</keyword>
<name>A0ABQ1NMB6_9MICC</name>
<dbReference type="RefSeq" id="WP_188665659.1">
    <property type="nucleotide sequence ID" value="NZ_BMJI01000001.1"/>
</dbReference>
<accession>A0ABQ1NMB6</accession>
<comment type="caution">
    <text evidence="1">The sequence shown here is derived from an EMBL/GenBank/DDBJ whole genome shotgun (WGS) entry which is preliminary data.</text>
</comment>
<protein>
    <submittedName>
        <fullName evidence="1">Asparaginase</fullName>
    </submittedName>
</protein>
<sequence length="338" mass="34693">MPQTFAAGTAVELAVVERSGFIESRHIGAAVVVDAEGAVVLELGDVQAPVFPRSTLKPFQAIASMQAGVPLRGPQVAIAAGSHHGSFEHLDVVEGMLAAAGLGEADLQCPPAWPYDEDARAWLVRTERGKSRLAMECSGKHAAFLWACTEAGWDTGTYLAPEHPLQQRVVKVIEEYARETVAHVGVDGCGAPVSAVSLTGLARAYSALAQAPREIMADARAATVATAMLDYPWAVAGVGAPDTVIMDELGVLTKSGAEGVLALATPSGVTVALKLLDGVGRAAPLVGLSLLQAAGALDADRVAAVLPAVSRPVLGGGEPVGRLGLAQPVAALLERDRG</sequence>
<dbReference type="PANTHER" id="PTHR42110">
    <property type="entry name" value="L-ASPARAGINASE, PUTATIVE (AFU_ORTHOLOGUE AFUA_3G11890)-RELATED"/>
    <property type="match status" value="1"/>
</dbReference>
<reference evidence="2" key="1">
    <citation type="journal article" date="2019" name="Int. J. Syst. Evol. Microbiol.">
        <title>The Global Catalogue of Microorganisms (GCM) 10K type strain sequencing project: providing services to taxonomists for standard genome sequencing and annotation.</title>
        <authorList>
            <consortium name="The Broad Institute Genomics Platform"/>
            <consortium name="The Broad Institute Genome Sequencing Center for Infectious Disease"/>
            <person name="Wu L."/>
            <person name="Ma J."/>
        </authorList>
    </citation>
    <scope>NUCLEOTIDE SEQUENCE [LARGE SCALE GENOMIC DNA]</scope>
    <source>
        <strain evidence="2">CGMCC 1.15480</strain>
    </source>
</reference>
<dbReference type="EMBL" id="BMJI01000001">
    <property type="protein sequence ID" value="GGC80701.1"/>
    <property type="molecule type" value="Genomic_DNA"/>
</dbReference>
<evidence type="ECO:0000313" key="2">
    <source>
        <dbReference type="Proteomes" id="UP000597761"/>
    </source>
</evidence>